<comment type="caution">
    <text evidence="1">The sequence shown here is derived from an EMBL/GenBank/DDBJ whole genome shotgun (WGS) entry which is preliminary data.</text>
</comment>
<gene>
    <name evidence="1" type="ORF">H1016_03330</name>
</gene>
<protein>
    <submittedName>
        <fullName evidence="1">Uncharacterized protein</fullName>
    </submittedName>
</protein>
<keyword evidence="2" id="KW-1185">Reference proteome</keyword>
<dbReference type="AlphaFoldDB" id="A0A832XIB8"/>
<sequence length="178" mass="20487">MEQTERAVYSVQQFSNLIGKPRTVARVYMNRLVKRGLAKNVLKGKISFLDDDFVISAQMFEPSYISLSTALAFHELIPQISAFVECVTTRNSRKYPHLGITYHKISPKLFYGYSKLRKAWSYILIADPEKAVIDSLYFNAIDIDTVKDILPKLNSEKIEKYIKMFKGKGAEKIKRLLL</sequence>
<evidence type="ECO:0000313" key="1">
    <source>
        <dbReference type="EMBL" id="HIK00546.1"/>
    </source>
</evidence>
<dbReference type="EMBL" id="DVAB01000026">
    <property type="protein sequence ID" value="HIK00546.1"/>
    <property type="molecule type" value="Genomic_DNA"/>
</dbReference>
<organism evidence="1 2">
    <name type="scientific">Candidatus Naiadarchaeum limnaeum</name>
    <dbReference type="NCBI Taxonomy" id="2756139"/>
    <lineage>
        <taxon>Archaea</taxon>
        <taxon>Candidatus Undinarchaeota</taxon>
        <taxon>Candidatus Undinarchaeia</taxon>
        <taxon>Candidatus Naiadarchaeales</taxon>
        <taxon>Candidatus Naiadarchaeaceae</taxon>
        <taxon>Candidatus Naiadarchaeum</taxon>
    </lineage>
</organism>
<evidence type="ECO:0000313" key="2">
    <source>
        <dbReference type="Proteomes" id="UP000646946"/>
    </source>
</evidence>
<accession>A0A832XIB8</accession>
<name>A0A832XIB8_9ARCH</name>
<proteinExistence type="predicted"/>
<dbReference type="Proteomes" id="UP000646946">
    <property type="component" value="Unassembled WGS sequence"/>
</dbReference>
<reference evidence="1 2" key="1">
    <citation type="journal article" name="Nat. Commun.">
        <title>Undinarchaeota illuminate DPANN phylogeny and the impact of gene transfer on archaeal evolution.</title>
        <authorList>
            <person name="Dombrowski N."/>
            <person name="Williams T.A."/>
            <person name="Sun J."/>
            <person name="Woodcroft B.J."/>
            <person name="Lee J.H."/>
            <person name="Minh B.Q."/>
            <person name="Rinke C."/>
            <person name="Spang A."/>
        </authorList>
    </citation>
    <scope>NUCLEOTIDE SEQUENCE [LARGE SCALE GENOMIC DNA]</scope>
    <source>
        <strain evidence="1">MAG_bin1129</strain>
    </source>
</reference>